<evidence type="ECO:0000313" key="2">
    <source>
        <dbReference type="Proteomes" id="UP000177177"/>
    </source>
</evidence>
<proteinExistence type="predicted"/>
<dbReference type="NCBIfam" id="NF004637">
    <property type="entry name" value="PRK05986.1"/>
    <property type="match status" value="1"/>
</dbReference>
<dbReference type="Gene3D" id="3.40.50.300">
    <property type="entry name" value="P-loop containing nucleotide triphosphate hydrolases"/>
    <property type="match status" value="1"/>
</dbReference>
<keyword evidence="1" id="KW-0808">Transferase</keyword>
<accession>A0A1G2KW19</accession>
<dbReference type="GO" id="GO:0008817">
    <property type="term" value="F:corrinoid adenosyltransferase activity"/>
    <property type="evidence" value="ECO:0007669"/>
    <property type="project" value="InterPro"/>
</dbReference>
<dbReference type="CDD" id="cd00561">
    <property type="entry name" value="CobA_ACA"/>
    <property type="match status" value="1"/>
</dbReference>
<gene>
    <name evidence="1" type="ORF">A3C92_00695</name>
</gene>
<dbReference type="PANTHER" id="PTHR46638">
    <property type="entry name" value="CORRINOID ADENOSYLTRANSFERASE"/>
    <property type="match status" value="1"/>
</dbReference>
<dbReference type="PANTHER" id="PTHR46638:SF1">
    <property type="entry name" value="CORRINOID ADENOSYLTRANSFERASE"/>
    <property type="match status" value="1"/>
</dbReference>
<dbReference type="GO" id="GO:0005524">
    <property type="term" value="F:ATP binding"/>
    <property type="evidence" value="ECO:0007669"/>
    <property type="project" value="InterPro"/>
</dbReference>
<comment type="caution">
    <text evidence="1">The sequence shown here is derived from an EMBL/GenBank/DDBJ whole genome shotgun (WGS) entry which is preliminary data.</text>
</comment>
<dbReference type="Pfam" id="PF02572">
    <property type="entry name" value="CobA_CobO_BtuR"/>
    <property type="match status" value="1"/>
</dbReference>
<dbReference type="EMBL" id="MHQN01000031">
    <property type="protein sequence ID" value="OHA02812.1"/>
    <property type="molecule type" value="Genomic_DNA"/>
</dbReference>
<name>A0A1G2KW19_9BACT</name>
<evidence type="ECO:0000313" key="1">
    <source>
        <dbReference type="EMBL" id="OHA02812.1"/>
    </source>
</evidence>
<dbReference type="PIRSF" id="PIRSF015617">
    <property type="entry name" value="Adensltrnsf_CobA"/>
    <property type="match status" value="1"/>
</dbReference>
<dbReference type="NCBIfam" id="TIGR00708">
    <property type="entry name" value="cobA"/>
    <property type="match status" value="1"/>
</dbReference>
<dbReference type="SUPFAM" id="SSF52540">
    <property type="entry name" value="P-loop containing nucleoside triphosphate hydrolases"/>
    <property type="match status" value="1"/>
</dbReference>
<protein>
    <submittedName>
        <fullName evidence="1">Cob(I)yrinic acid a,c-diamide adenosyltransferase</fullName>
    </submittedName>
</protein>
<dbReference type="InterPro" id="IPR003724">
    <property type="entry name" value="CblAdoTrfase_CobA"/>
</dbReference>
<organism evidence="1 2">
    <name type="scientific">Candidatus Sungbacteria bacterium RIFCSPHIGHO2_02_FULL_53_17</name>
    <dbReference type="NCBI Taxonomy" id="1802275"/>
    <lineage>
        <taxon>Bacteria</taxon>
        <taxon>Candidatus Sungiibacteriota</taxon>
    </lineage>
</organism>
<dbReference type="AlphaFoldDB" id="A0A1G2KW19"/>
<sequence length="173" mass="19214">MLYIFTGNGKGKTTAALGTAMRAVGEGKRVLMVQFIKGPWKSGEDVFATGLEPRFRLVKMGKGFVGILGDTLPREEHEKAAEDALAYAQKEAESGNWDIVILDEVHNAVHLNLITKEDVLEFLDAVGDKLEHIILTGRDAAQELIDRADLVTEMRDIKHPYHKGVKARRGLEY</sequence>
<dbReference type="InterPro" id="IPR027417">
    <property type="entry name" value="P-loop_NTPase"/>
</dbReference>
<dbReference type="GO" id="GO:0009236">
    <property type="term" value="P:cobalamin biosynthetic process"/>
    <property type="evidence" value="ECO:0007669"/>
    <property type="project" value="InterPro"/>
</dbReference>
<reference evidence="1 2" key="1">
    <citation type="journal article" date="2016" name="Nat. Commun.">
        <title>Thousands of microbial genomes shed light on interconnected biogeochemical processes in an aquifer system.</title>
        <authorList>
            <person name="Anantharaman K."/>
            <person name="Brown C.T."/>
            <person name="Hug L.A."/>
            <person name="Sharon I."/>
            <person name="Castelle C.J."/>
            <person name="Probst A.J."/>
            <person name="Thomas B.C."/>
            <person name="Singh A."/>
            <person name="Wilkins M.J."/>
            <person name="Karaoz U."/>
            <person name="Brodie E.L."/>
            <person name="Williams K.H."/>
            <person name="Hubbard S.S."/>
            <person name="Banfield J.F."/>
        </authorList>
    </citation>
    <scope>NUCLEOTIDE SEQUENCE [LARGE SCALE GENOMIC DNA]</scope>
</reference>
<dbReference type="Proteomes" id="UP000177177">
    <property type="component" value="Unassembled WGS sequence"/>
</dbReference>